<dbReference type="SUPFAM" id="SSF52172">
    <property type="entry name" value="CheY-like"/>
    <property type="match status" value="1"/>
</dbReference>
<evidence type="ECO:0000256" key="2">
    <source>
        <dbReference type="ARBA" id="ARBA00004429"/>
    </source>
</evidence>
<dbReference type="Pfam" id="PF00072">
    <property type="entry name" value="Response_reg"/>
    <property type="match status" value="1"/>
</dbReference>
<keyword evidence="7" id="KW-0808">Transferase</keyword>
<evidence type="ECO:0000256" key="12">
    <source>
        <dbReference type="ARBA" id="ARBA00023012"/>
    </source>
</evidence>
<gene>
    <name evidence="19" type="ORF">EKL94_07930</name>
</gene>
<dbReference type="Gene3D" id="3.40.50.2300">
    <property type="match status" value="1"/>
</dbReference>
<evidence type="ECO:0000256" key="5">
    <source>
        <dbReference type="ARBA" id="ARBA00022519"/>
    </source>
</evidence>
<keyword evidence="13 15" id="KW-0472">Membrane</keyword>
<dbReference type="PANTHER" id="PTHR43047:SF72">
    <property type="entry name" value="OSMOSENSING HISTIDINE PROTEIN KINASE SLN1"/>
    <property type="match status" value="1"/>
</dbReference>
<evidence type="ECO:0000313" key="20">
    <source>
        <dbReference type="Proteomes" id="UP000271705"/>
    </source>
</evidence>
<dbReference type="InterPro" id="IPR036097">
    <property type="entry name" value="HisK_dim/P_sf"/>
</dbReference>
<keyword evidence="6 14" id="KW-0597">Phosphoprotein</keyword>
<dbReference type="Gene3D" id="1.20.120.160">
    <property type="entry name" value="HPT domain"/>
    <property type="match status" value="1"/>
</dbReference>
<dbReference type="InterPro" id="IPR008207">
    <property type="entry name" value="Sig_transdc_His_kin_Hpt_dom"/>
</dbReference>
<keyword evidence="12" id="KW-0902">Two-component regulatory system</keyword>
<evidence type="ECO:0000256" key="11">
    <source>
        <dbReference type="ARBA" id="ARBA00022989"/>
    </source>
</evidence>
<evidence type="ECO:0000256" key="7">
    <source>
        <dbReference type="ARBA" id="ARBA00022679"/>
    </source>
</evidence>
<dbReference type="InterPro" id="IPR003594">
    <property type="entry name" value="HATPase_dom"/>
</dbReference>
<dbReference type="SUPFAM" id="SSF47384">
    <property type="entry name" value="Homodimeric domain of signal transducing histidine kinase"/>
    <property type="match status" value="1"/>
</dbReference>
<evidence type="ECO:0000256" key="14">
    <source>
        <dbReference type="PROSITE-ProRule" id="PRU00169"/>
    </source>
</evidence>
<dbReference type="SUPFAM" id="SSF47226">
    <property type="entry name" value="Histidine-containing phosphotransfer domain, HPT domain"/>
    <property type="match status" value="1"/>
</dbReference>
<dbReference type="GO" id="GO:0000155">
    <property type="term" value="F:phosphorelay sensor kinase activity"/>
    <property type="evidence" value="ECO:0007669"/>
    <property type="project" value="InterPro"/>
</dbReference>
<feature type="modified residue" description="4-aspartylphosphate" evidence="14">
    <location>
        <position position="606"/>
    </location>
</feature>
<feature type="chain" id="PRO_5019047711" description="histidine kinase" evidence="16">
    <location>
        <begin position="28"/>
        <end position="774"/>
    </location>
</feature>
<reference evidence="19 20" key="1">
    <citation type="submission" date="2018-12" db="EMBL/GenBank/DDBJ databases">
        <authorList>
            <person name="Kartti S."/>
            <person name="Manni A."/>
            <person name="Chemao El Fihri M.W."/>
            <person name="Laamarti M."/>
            <person name="Temsamani L."/>
            <person name="El Jamali J.E."/>
            <person name="Ouadghiri M."/>
            <person name="Ibrahimi A."/>
            <person name="Filati-Maltouf A."/>
        </authorList>
    </citation>
    <scope>NUCLEOTIDE SEQUENCE [LARGE SCALE GENOMIC DNA]</scope>
    <source>
        <strain evidence="19 20">MDMC339</strain>
    </source>
</reference>
<evidence type="ECO:0000256" key="6">
    <source>
        <dbReference type="ARBA" id="ARBA00022553"/>
    </source>
</evidence>
<evidence type="ECO:0000259" key="17">
    <source>
        <dbReference type="PROSITE" id="PS50109"/>
    </source>
</evidence>
<dbReference type="Pfam" id="PF00512">
    <property type="entry name" value="HisKA"/>
    <property type="match status" value="1"/>
</dbReference>
<dbReference type="EMBL" id="RXLZ01000018">
    <property type="protein sequence ID" value="RTQ89981.1"/>
    <property type="molecule type" value="Genomic_DNA"/>
</dbReference>
<keyword evidence="9" id="KW-0418">Kinase</keyword>
<evidence type="ECO:0000256" key="9">
    <source>
        <dbReference type="ARBA" id="ARBA00022777"/>
    </source>
</evidence>
<comment type="subcellular location">
    <subcellularLocation>
        <location evidence="2">Cell inner membrane</location>
        <topology evidence="2">Multi-pass membrane protein</topology>
    </subcellularLocation>
</comment>
<dbReference type="SMART" id="SM00388">
    <property type="entry name" value="HisKA"/>
    <property type="match status" value="1"/>
</dbReference>
<dbReference type="Pfam" id="PF02518">
    <property type="entry name" value="HATPase_c"/>
    <property type="match status" value="1"/>
</dbReference>
<feature type="transmembrane region" description="Helical" evidence="15">
    <location>
        <begin position="281"/>
        <end position="302"/>
    </location>
</feature>
<feature type="signal peptide" evidence="16">
    <location>
        <begin position="1"/>
        <end position="27"/>
    </location>
</feature>
<dbReference type="InterPro" id="IPR001789">
    <property type="entry name" value="Sig_transdc_resp-reg_receiver"/>
</dbReference>
<dbReference type="SMART" id="SM00387">
    <property type="entry name" value="HATPase_c"/>
    <property type="match status" value="1"/>
</dbReference>
<dbReference type="InterPro" id="IPR005467">
    <property type="entry name" value="His_kinase_dom"/>
</dbReference>
<name>A0A431UK26_STEMA</name>
<dbReference type="InterPro" id="IPR036890">
    <property type="entry name" value="HATPase_C_sf"/>
</dbReference>
<proteinExistence type="predicted"/>
<dbReference type="CDD" id="cd16922">
    <property type="entry name" value="HATPase_EvgS-ArcB-TorS-like"/>
    <property type="match status" value="1"/>
</dbReference>
<evidence type="ECO:0000256" key="15">
    <source>
        <dbReference type="SAM" id="Phobius"/>
    </source>
</evidence>
<dbReference type="Pfam" id="PF01627">
    <property type="entry name" value="Hpt"/>
    <property type="match status" value="1"/>
</dbReference>
<dbReference type="PROSITE" id="PS50110">
    <property type="entry name" value="RESPONSE_REGULATORY"/>
    <property type="match status" value="1"/>
</dbReference>
<sequence>MRGRVRLRLRTSCMLWLALTLLPAASAEDAQRQKWSAGREVRVATAPSLRPLPATLADSSTLPTLAHGYARLVAQHSGLRFRDLTYASTSAAVAAVCRHEADLVLVMGNPSHRPLPCPDLMASGAFHGGKTVLAVRKGEHPPRDLTGVRAQVLAVVDGGPYASWLAFHHPRIHLLHLPDRHAALAAVESGIADAAIGLEATLHSLIRQHFASNLQLHPFDSDFSTDLHLLVRREDQQLLARIDQALRAITLEQHAGLLELWAQQMLPASIESALDGVRPLFLPWLLYLAAALIGLPVLWQALRWRIGRAEQRLGRAAGMISHEVRNSAQTVLASIDLLSQSPQPKGQRELLAAALAAGHSLRRLLDRSLAFSRLASGGFRPQLAPCDVGQLCARALEAIRPEARRRGLSLQLDRAPDPAPVVALDADGLRQIVDNLLGNALKFTDVGGIEVRLQLSPARAPRELLLDVIDSGIGIAPAQLALLFRPFQQSEDGQRRGGSGLGLTIAHELAVAMGGNLTAHSVHGRGSRFTLRLPVRAVHGDQPPIEPMQQTPLAGIDLLLVEDHALSRHVVAEQLRRLGADVRAVADADTALAEHALRPSATVVLDIGLRGPDGYALAQQLRAQAQAPLRVIALSARMGRRHAARCRRAGVDAILVKPLQVASLLQALGLPPPAHGTAPDDAPGAEPDYAADIAHELARIEQAVQDADISTLRHHAHRLQGTLQMCRATDQAGTAADLWELGHEAAPDWVEARRLLQGLQQWHGSRKAEAAPSA</sequence>
<dbReference type="GO" id="GO:0009927">
    <property type="term" value="F:histidine phosphotransfer kinase activity"/>
    <property type="evidence" value="ECO:0007669"/>
    <property type="project" value="TreeGrafter"/>
</dbReference>
<feature type="domain" description="Response regulatory" evidence="18">
    <location>
        <begin position="557"/>
        <end position="672"/>
    </location>
</feature>
<dbReference type="InterPro" id="IPR003661">
    <property type="entry name" value="HisK_dim/P_dom"/>
</dbReference>
<protein>
    <recommendedName>
        <fullName evidence="3">histidine kinase</fullName>
        <ecNumber evidence="3">2.7.13.3</ecNumber>
    </recommendedName>
</protein>
<dbReference type="SUPFAM" id="SSF55874">
    <property type="entry name" value="ATPase domain of HSP90 chaperone/DNA topoisomerase II/histidine kinase"/>
    <property type="match status" value="1"/>
</dbReference>
<evidence type="ECO:0000256" key="10">
    <source>
        <dbReference type="ARBA" id="ARBA00022840"/>
    </source>
</evidence>
<accession>A0A431UK26</accession>
<dbReference type="AlphaFoldDB" id="A0A431UK26"/>
<evidence type="ECO:0000256" key="16">
    <source>
        <dbReference type="SAM" id="SignalP"/>
    </source>
</evidence>
<keyword evidence="11 15" id="KW-1133">Transmembrane helix</keyword>
<evidence type="ECO:0000313" key="19">
    <source>
        <dbReference type="EMBL" id="RTQ89981.1"/>
    </source>
</evidence>
<evidence type="ECO:0000259" key="18">
    <source>
        <dbReference type="PROSITE" id="PS50110"/>
    </source>
</evidence>
<dbReference type="SMART" id="SM00448">
    <property type="entry name" value="REC"/>
    <property type="match status" value="1"/>
</dbReference>
<keyword evidence="4" id="KW-1003">Cell membrane</keyword>
<comment type="catalytic activity">
    <reaction evidence="1">
        <text>ATP + protein L-histidine = ADP + protein N-phospho-L-histidine.</text>
        <dbReference type="EC" id="2.7.13.3"/>
    </reaction>
</comment>
<evidence type="ECO:0000256" key="4">
    <source>
        <dbReference type="ARBA" id="ARBA00022475"/>
    </source>
</evidence>
<dbReference type="EC" id="2.7.13.3" evidence="3"/>
<dbReference type="PANTHER" id="PTHR43047">
    <property type="entry name" value="TWO-COMPONENT HISTIDINE PROTEIN KINASE"/>
    <property type="match status" value="1"/>
</dbReference>
<evidence type="ECO:0000256" key="8">
    <source>
        <dbReference type="ARBA" id="ARBA00022692"/>
    </source>
</evidence>
<dbReference type="SUPFAM" id="SSF53850">
    <property type="entry name" value="Periplasmic binding protein-like II"/>
    <property type="match status" value="1"/>
</dbReference>
<evidence type="ECO:0000256" key="13">
    <source>
        <dbReference type="ARBA" id="ARBA00023136"/>
    </source>
</evidence>
<dbReference type="PRINTS" id="PR00344">
    <property type="entry name" value="BCTRLSENSOR"/>
</dbReference>
<evidence type="ECO:0000256" key="3">
    <source>
        <dbReference type="ARBA" id="ARBA00012438"/>
    </source>
</evidence>
<dbReference type="PROSITE" id="PS50109">
    <property type="entry name" value="HIS_KIN"/>
    <property type="match status" value="1"/>
</dbReference>
<dbReference type="InterPro" id="IPR011006">
    <property type="entry name" value="CheY-like_superfamily"/>
</dbReference>
<dbReference type="InterPro" id="IPR004358">
    <property type="entry name" value="Sig_transdc_His_kin-like_C"/>
</dbReference>
<keyword evidence="16" id="KW-0732">Signal</keyword>
<dbReference type="Gene3D" id="1.10.287.130">
    <property type="match status" value="1"/>
</dbReference>
<dbReference type="InterPro" id="IPR036641">
    <property type="entry name" value="HPT_dom_sf"/>
</dbReference>
<organism evidence="19 20">
    <name type="scientific">Stenotrophomonas maltophilia</name>
    <name type="common">Pseudomonas maltophilia</name>
    <name type="synonym">Xanthomonas maltophilia</name>
    <dbReference type="NCBI Taxonomy" id="40324"/>
    <lineage>
        <taxon>Bacteria</taxon>
        <taxon>Pseudomonadati</taxon>
        <taxon>Pseudomonadota</taxon>
        <taxon>Gammaproteobacteria</taxon>
        <taxon>Lysobacterales</taxon>
        <taxon>Lysobacteraceae</taxon>
        <taxon>Stenotrophomonas</taxon>
        <taxon>Stenotrophomonas maltophilia group</taxon>
    </lineage>
</organism>
<feature type="domain" description="Histidine kinase" evidence="17">
    <location>
        <begin position="319"/>
        <end position="537"/>
    </location>
</feature>
<dbReference type="GO" id="GO:0005886">
    <property type="term" value="C:plasma membrane"/>
    <property type="evidence" value="ECO:0007669"/>
    <property type="project" value="UniProtKB-SubCell"/>
</dbReference>
<dbReference type="Proteomes" id="UP000271705">
    <property type="component" value="Unassembled WGS sequence"/>
</dbReference>
<dbReference type="Gene3D" id="3.40.190.10">
    <property type="entry name" value="Periplasmic binding protein-like II"/>
    <property type="match status" value="2"/>
</dbReference>
<keyword evidence="5" id="KW-0997">Cell inner membrane</keyword>
<evidence type="ECO:0000256" key="1">
    <source>
        <dbReference type="ARBA" id="ARBA00000085"/>
    </source>
</evidence>
<keyword evidence="8 15" id="KW-0812">Transmembrane</keyword>
<comment type="caution">
    <text evidence="19">The sequence shown here is derived from an EMBL/GenBank/DDBJ whole genome shotgun (WGS) entry which is preliminary data.</text>
</comment>
<keyword evidence="10" id="KW-0067">ATP-binding</keyword>
<dbReference type="Gene3D" id="3.30.565.10">
    <property type="entry name" value="Histidine kinase-like ATPase, C-terminal domain"/>
    <property type="match status" value="1"/>
</dbReference>
<keyword evidence="10" id="KW-0547">Nucleotide-binding</keyword>